<feature type="signal peptide" evidence="1">
    <location>
        <begin position="1"/>
        <end position="19"/>
    </location>
</feature>
<proteinExistence type="predicted"/>
<dbReference type="RefSeq" id="WP_096739590.1">
    <property type="nucleotide sequence ID" value="NZ_BJUT01000001.1"/>
</dbReference>
<comment type="caution">
    <text evidence="2">The sequence shown here is derived from an EMBL/GenBank/DDBJ whole genome shotgun (WGS) entry which is preliminary data.</text>
</comment>
<keyword evidence="3" id="KW-1185">Reference proteome</keyword>
<protein>
    <recommendedName>
        <fullName evidence="4">DUF3887 domain-containing protein</fullName>
    </recommendedName>
</protein>
<evidence type="ECO:0000256" key="1">
    <source>
        <dbReference type="SAM" id="SignalP"/>
    </source>
</evidence>
<name>A0ABQ0UDH9_PSEAF</name>
<evidence type="ECO:0000313" key="3">
    <source>
        <dbReference type="Proteomes" id="UP000321189"/>
    </source>
</evidence>
<evidence type="ECO:0008006" key="4">
    <source>
        <dbReference type="Google" id="ProtNLM"/>
    </source>
</evidence>
<gene>
    <name evidence="2" type="ORF">PAT01_03680</name>
</gene>
<keyword evidence="1" id="KW-0732">Signal</keyword>
<organism evidence="2 3">
    <name type="scientific">Pseudoalteromonas atlantica</name>
    <name type="common">Alteromonas atlantica</name>
    <dbReference type="NCBI Taxonomy" id="288"/>
    <lineage>
        <taxon>Bacteria</taxon>
        <taxon>Pseudomonadati</taxon>
        <taxon>Pseudomonadota</taxon>
        <taxon>Gammaproteobacteria</taxon>
        <taxon>Alteromonadales</taxon>
        <taxon>Pseudoalteromonadaceae</taxon>
        <taxon>Pseudoalteromonas</taxon>
    </lineage>
</organism>
<feature type="chain" id="PRO_5046577192" description="DUF3887 domain-containing protein" evidence="1">
    <location>
        <begin position="20"/>
        <end position="140"/>
    </location>
</feature>
<reference evidence="2 3" key="1">
    <citation type="submission" date="2019-07" db="EMBL/GenBank/DDBJ databases">
        <title>Whole genome shotgun sequence of Pseudoalteromonas atlantica NBRC 103033.</title>
        <authorList>
            <person name="Hosoyama A."/>
            <person name="Uohara A."/>
            <person name="Ohji S."/>
            <person name="Ichikawa N."/>
        </authorList>
    </citation>
    <scope>NUCLEOTIDE SEQUENCE [LARGE SCALE GENOMIC DNA]</scope>
    <source>
        <strain evidence="2 3">NBRC 103033</strain>
    </source>
</reference>
<evidence type="ECO:0000313" key="2">
    <source>
        <dbReference type="EMBL" id="GEK75064.1"/>
    </source>
</evidence>
<sequence>MKLYKLLPLFLFFSYSASAVPDKDFFVQKCYDNAIKIVNKDFDSYIKDFHPNAEAKEKAKKYLNKMFLKKADKYNESIKTAGYEPEEFIIINENENNFLFDIEKKVQVGIGFLNIKTGRSYFLCEFGLDKDTKKWYKTSI</sequence>
<dbReference type="EMBL" id="BJUT01000001">
    <property type="protein sequence ID" value="GEK75064.1"/>
    <property type="molecule type" value="Genomic_DNA"/>
</dbReference>
<dbReference type="Proteomes" id="UP000321189">
    <property type="component" value="Unassembled WGS sequence"/>
</dbReference>
<accession>A0ABQ0UDH9</accession>